<feature type="transmembrane region" description="Helical" evidence="1">
    <location>
        <begin position="12"/>
        <end position="30"/>
    </location>
</feature>
<evidence type="ECO:0000313" key="3">
    <source>
        <dbReference type="Proteomes" id="UP000178448"/>
    </source>
</evidence>
<feature type="transmembrane region" description="Helical" evidence="1">
    <location>
        <begin position="395"/>
        <end position="415"/>
    </location>
</feature>
<gene>
    <name evidence="2" type="ORF">A2Z33_04160</name>
</gene>
<proteinExistence type="predicted"/>
<evidence type="ECO:0008006" key="4">
    <source>
        <dbReference type="Google" id="ProtNLM"/>
    </source>
</evidence>
<feature type="transmembrane region" description="Helical" evidence="1">
    <location>
        <begin position="368"/>
        <end position="388"/>
    </location>
</feature>
<organism evidence="2 3">
    <name type="scientific">Candidatus Gottesmanbacteria bacterium RBG_16_52_11</name>
    <dbReference type="NCBI Taxonomy" id="1798374"/>
    <lineage>
        <taxon>Bacteria</taxon>
        <taxon>Candidatus Gottesmaniibacteriota</taxon>
    </lineage>
</organism>
<accession>A0A1F5YW48</accession>
<sequence length="550" mass="61942">MKTRLQRTFEPALISSVIIGLALANIWHVITAKLSQPPGTVFVGITHYYEDYFYYLSQLTQGALGAWLTSNLYTTEPVPATLLWWPNLVLGKAAALTGLPPWTVYDAAVFTASVASLALLYFGARMLYPDRRALRIGTFLMATLTTCYYLIQRKPDGTLFLNPYQYFYNYTESLNRLGGVFHLILQNILSLGFILAAGSLLTRLTAAKGTRDTVLKKAAQTGLTAAVLAGINPLYIFVNGVSLGLTGFVQMLIRPSRRLFTRLILSTVVIGVFVALPALITVEAFNHPFYRYFRWWENQIIPTNIIIFLHSVGLPVLLIPLGIIPFLWNRSPLRILGIIWTLVPVILYFTPVPRLLEVPYFRLHQPPSYLFIGAVSAEGIYLVGRILTKLTRRQLTLPVFTILLLTYLAFQFPWIRQEVAARRTNYALASWLNYIPEDIYSGLMELKRYPRDRAVLAFNIVELVVPAVTGHTVYQGHHTLTPDYAGKIAIATKFFNAGMSPAEAQNFLTGNNIGYVLWRVRDGTPPIIESYPFLTKRFENSGIIIYILST</sequence>
<evidence type="ECO:0000313" key="2">
    <source>
        <dbReference type="EMBL" id="OGG04314.1"/>
    </source>
</evidence>
<feature type="transmembrane region" description="Helical" evidence="1">
    <location>
        <begin position="300"/>
        <end position="328"/>
    </location>
</feature>
<evidence type="ECO:0000256" key="1">
    <source>
        <dbReference type="SAM" id="Phobius"/>
    </source>
</evidence>
<keyword evidence="1" id="KW-1133">Transmembrane helix</keyword>
<name>A0A1F5YW48_9BACT</name>
<dbReference type="EMBL" id="MFJD01000004">
    <property type="protein sequence ID" value="OGG04314.1"/>
    <property type="molecule type" value="Genomic_DNA"/>
</dbReference>
<keyword evidence="1" id="KW-0472">Membrane</keyword>
<dbReference type="STRING" id="1798374.A2Z33_04160"/>
<comment type="caution">
    <text evidence="2">The sequence shown here is derived from an EMBL/GenBank/DDBJ whole genome shotgun (WGS) entry which is preliminary data.</text>
</comment>
<feature type="transmembrane region" description="Helical" evidence="1">
    <location>
        <begin position="335"/>
        <end position="356"/>
    </location>
</feature>
<feature type="transmembrane region" description="Helical" evidence="1">
    <location>
        <begin position="102"/>
        <end position="122"/>
    </location>
</feature>
<feature type="transmembrane region" description="Helical" evidence="1">
    <location>
        <begin position="180"/>
        <end position="201"/>
    </location>
</feature>
<keyword evidence="1" id="KW-0812">Transmembrane</keyword>
<protein>
    <recommendedName>
        <fullName evidence="4">Glycosyltransferase RgtA/B/C/D-like domain-containing protein</fullName>
    </recommendedName>
</protein>
<reference evidence="2 3" key="1">
    <citation type="journal article" date="2016" name="Nat. Commun.">
        <title>Thousands of microbial genomes shed light on interconnected biogeochemical processes in an aquifer system.</title>
        <authorList>
            <person name="Anantharaman K."/>
            <person name="Brown C.T."/>
            <person name="Hug L.A."/>
            <person name="Sharon I."/>
            <person name="Castelle C.J."/>
            <person name="Probst A.J."/>
            <person name="Thomas B.C."/>
            <person name="Singh A."/>
            <person name="Wilkins M.J."/>
            <person name="Karaoz U."/>
            <person name="Brodie E.L."/>
            <person name="Williams K.H."/>
            <person name="Hubbard S.S."/>
            <person name="Banfield J.F."/>
        </authorList>
    </citation>
    <scope>NUCLEOTIDE SEQUENCE [LARGE SCALE GENOMIC DNA]</scope>
</reference>
<dbReference type="AlphaFoldDB" id="A0A1F5YW48"/>
<dbReference type="Proteomes" id="UP000178448">
    <property type="component" value="Unassembled WGS sequence"/>
</dbReference>
<feature type="transmembrane region" description="Helical" evidence="1">
    <location>
        <begin position="259"/>
        <end position="280"/>
    </location>
</feature>